<proteinExistence type="inferred from homology"/>
<dbReference type="GO" id="GO:0043190">
    <property type="term" value="C:ATP-binding cassette (ABC) transporter complex"/>
    <property type="evidence" value="ECO:0007669"/>
    <property type="project" value="InterPro"/>
</dbReference>
<dbReference type="Proteomes" id="UP000886101">
    <property type="component" value="Unassembled WGS sequence"/>
</dbReference>
<dbReference type="InterPro" id="IPR003593">
    <property type="entry name" value="AAA+_ATPase"/>
</dbReference>
<comment type="caution">
    <text evidence="16">The sequence shown here is derived from an EMBL/GenBank/DDBJ whole genome shotgun (WGS) entry which is preliminary data.</text>
</comment>
<evidence type="ECO:0000256" key="11">
    <source>
        <dbReference type="ARBA" id="ARBA00022967"/>
    </source>
</evidence>
<accession>A0A7V5NYN6</accession>
<keyword evidence="5" id="KW-0813">Transport</keyword>
<dbReference type="NCBIfam" id="TIGR04406">
    <property type="entry name" value="LPS_export_lptB"/>
    <property type="match status" value="1"/>
</dbReference>
<dbReference type="GO" id="GO:0005737">
    <property type="term" value="C:cytoplasm"/>
    <property type="evidence" value="ECO:0007669"/>
    <property type="project" value="UniProtKB-SubCell"/>
</dbReference>
<comment type="subunit">
    <text evidence="14">Component of the lipopolysaccharide transport and assembly complex. The LptBFG transporter is composed of two ATP-binding proteins (LptB) and two transmembrane proteins (LptF and LptG).</text>
</comment>
<dbReference type="Gene3D" id="3.40.50.300">
    <property type="entry name" value="P-loop containing nucleotide triphosphate hydrolases"/>
    <property type="match status" value="1"/>
</dbReference>
<dbReference type="GO" id="GO:0055085">
    <property type="term" value="P:transmembrane transport"/>
    <property type="evidence" value="ECO:0007669"/>
    <property type="project" value="InterPro"/>
</dbReference>
<comment type="subcellular location">
    <subcellularLocation>
        <location evidence="2">Cell inner membrane</location>
        <topology evidence="2">Peripheral membrane protein</topology>
        <orientation evidence="2">Cytoplasmic side</orientation>
    </subcellularLocation>
    <subcellularLocation>
        <location evidence="1">Cytoplasm</location>
    </subcellularLocation>
</comment>
<keyword evidence="11" id="KW-1278">Translocase</keyword>
<sequence>MSLELKAQSLSKRFGRRTVVKDVSLKVATGEVVGLLGPNGAGKTTTFYMVSGLIAPDKGRIFLGEEDLSREPMYRRARRGIVYLPQEPSVFRRLTVEENILLVLEILAISRGERKRRLEELLESFGMSHLRRQKAYALSGGERRRVEIMRAMARAPLFLLLDEPFAGIDPIAVADLKEIIKNLKEKGLGLLISDHNVRETLLVCDYAYIVANGEVIAQGRPAEIAENERARELYLGKDFRLN</sequence>
<keyword evidence="12" id="KW-0472">Membrane</keyword>
<gene>
    <name evidence="16" type="primary">lptB</name>
    <name evidence="16" type="ORF">ENJ96_02110</name>
</gene>
<dbReference type="Pfam" id="PF12399">
    <property type="entry name" value="BCA_ABC_TP_C"/>
    <property type="match status" value="1"/>
</dbReference>
<dbReference type="InterPro" id="IPR030921">
    <property type="entry name" value="LPS_export_LptB"/>
</dbReference>
<reference evidence="16" key="1">
    <citation type="journal article" date="2020" name="mSystems">
        <title>Genome- and Community-Level Interaction Insights into Carbon Utilization and Element Cycling Functions of Hydrothermarchaeota in Hydrothermal Sediment.</title>
        <authorList>
            <person name="Zhou Z."/>
            <person name="Liu Y."/>
            <person name="Xu W."/>
            <person name="Pan J."/>
            <person name="Luo Z.H."/>
            <person name="Li M."/>
        </authorList>
    </citation>
    <scope>NUCLEOTIDE SEQUENCE [LARGE SCALE GENOMIC DNA]</scope>
    <source>
        <strain evidence="16">HyVt-533</strain>
    </source>
</reference>
<dbReference type="InterPro" id="IPR027417">
    <property type="entry name" value="P-loop_NTPase"/>
</dbReference>
<evidence type="ECO:0000256" key="9">
    <source>
        <dbReference type="ARBA" id="ARBA00022741"/>
    </source>
</evidence>
<comment type="function">
    <text evidence="13">Part of the ABC transporter complex LptBFG involved in the translocation of lipopolysaccharide (LPS) from the inner membrane to the outer membrane. Probably responsible for energy coupling to the transport system.</text>
</comment>
<dbReference type="CDD" id="cd03218">
    <property type="entry name" value="ABC_YhbG"/>
    <property type="match status" value="1"/>
</dbReference>
<dbReference type="Pfam" id="PF00005">
    <property type="entry name" value="ABC_tran"/>
    <property type="match status" value="1"/>
</dbReference>
<keyword evidence="9" id="KW-0547">Nucleotide-binding</keyword>
<feature type="domain" description="ABC transporter" evidence="15">
    <location>
        <begin position="5"/>
        <end position="237"/>
    </location>
</feature>
<keyword evidence="7" id="KW-0963">Cytoplasm</keyword>
<dbReference type="PANTHER" id="PTHR45772:SF10">
    <property type="entry name" value="LIPOPOLYSACCHARIDE EXPORT SYSTEM ATP-BINDING PROTEIN LPTB"/>
    <property type="match status" value="1"/>
</dbReference>
<dbReference type="PANTHER" id="PTHR45772">
    <property type="entry name" value="CONSERVED COMPONENT OF ABC TRANSPORTER FOR NATURAL AMINO ACIDS-RELATED"/>
    <property type="match status" value="1"/>
</dbReference>
<comment type="similarity">
    <text evidence="3">Belongs to the ABC transporter superfamily. Outer membrane lipopolysaccharide export (TC 1.B.42) family.</text>
</comment>
<evidence type="ECO:0000259" key="15">
    <source>
        <dbReference type="PROSITE" id="PS50893"/>
    </source>
</evidence>
<evidence type="ECO:0000256" key="10">
    <source>
        <dbReference type="ARBA" id="ARBA00022840"/>
    </source>
</evidence>
<evidence type="ECO:0000256" key="7">
    <source>
        <dbReference type="ARBA" id="ARBA00022490"/>
    </source>
</evidence>
<evidence type="ECO:0000256" key="5">
    <source>
        <dbReference type="ARBA" id="ARBA00022448"/>
    </source>
</evidence>
<organism evidence="16">
    <name type="scientific">Thermodesulfatator atlanticus</name>
    <dbReference type="NCBI Taxonomy" id="501497"/>
    <lineage>
        <taxon>Bacteria</taxon>
        <taxon>Pseudomonadati</taxon>
        <taxon>Thermodesulfobacteriota</taxon>
        <taxon>Thermodesulfobacteria</taxon>
        <taxon>Thermodesulfobacteriales</taxon>
        <taxon>Thermodesulfatatoraceae</taxon>
        <taxon>Thermodesulfatator</taxon>
    </lineage>
</organism>
<evidence type="ECO:0000256" key="12">
    <source>
        <dbReference type="ARBA" id="ARBA00023136"/>
    </source>
</evidence>
<keyword evidence="6" id="KW-1003">Cell membrane</keyword>
<evidence type="ECO:0000256" key="13">
    <source>
        <dbReference type="ARBA" id="ARBA00024818"/>
    </source>
</evidence>
<keyword evidence="8" id="KW-0997">Cell inner membrane</keyword>
<dbReference type="InterPro" id="IPR051120">
    <property type="entry name" value="ABC_AA/LPS_Transport"/>
</dbReference>
<dbReference type="SUPFAM" id="SSF52540">
    <property type="entry name" value="P-loop containing nucleoside triphosphate hydrolases"/>
    <property type="match status" value="1"/>
</dbReference>
<dbReference type="SMART" id="SM00382">
    <property type="entry name" value="AAA"/>
    <property type="match status" value="1"/>
</dbReference>
<evidence type="ECO:0000256" key="14">
    <source>
        <dbReference type="ARBA" id="ARBA00026081"/>
    </source>
</evidence>
<dbReference type="AlphaFoldDB" id="A0A7V5NYN6"/>
<evidence type="ECO:0000256" key="3">
    <source>
        <dbReference type="ARBA" id="ARBA00010865"/>
    </source>
</evidence>
<dbReference type="FunFam" id="3.40.50.300:FF:000151">
    <property type="entry name" value="Lipopolysaccharide ABC transporter ATP-binding protein"/>
    <property type="match status" value="1"/>
</dbReference>
<dbReference type="PROSITE" id="PS50893">
    <property type="entry name" value="ABC_TRANSPORTER_2"/>
    <property type="match status" value="1"/>
</dbReference>
<evidence type="ECO:0000313" key="16">
    <source>
        <dbReference type="EMBL" id="HHI96625.1"/>
    </source>
</evidence>
<dbReference type="InterPro" id="IPR032823">
    <property type="entry name" value="BCA_ABC_TP_C"/>
</dbReference>
<name>A0A7V5NYN6_9BACT</name>
<evidence type="ECO:0000256" key="1">
    <source>
        <dbReference type="ARBA" id="ARBA00004496"/>
    </source>
</evidence>
<evidence type="ECO:0000256" key="2">
    <source>
        <dbReference type="ARBA" id="ARBA00004515"/>
    </source>
</evidence>
<evidence type="ECO:0000256" key="6">
    <source>
        <dbReference type="ARBA" id="ARBA00022475"/>
    </source>
</evidence>
<dbReference type="GO" id="GO:0016887">
    <property type="term" value="F:ATP hydrolysis activity"/>
    <property type="evidence" value="ECO:0007669"/>
    <property type="project" value="InterPro"/>
</dbReference>
<dbReference type="GO" id="GO:0005524">
    <property type="term" value="F:ATP binding"/>
    <property type="evidence" value="ECO:0007669"/>
    <property type="project" value="UniProtKB-KW"/>
</dbReference>
<keyword evidence="10 16" id="KW-0067">ATP-binding</keyword>
<protein>
    <recommendedName>
        <fullName evidence="4">Lipopolysaccharide export system ATP-binding protein LptB</fullName>
    </recommendedName>
</protein>
<evidence type="ECO:0000256" key="4">
    <source>
        <dbReference type="ARBA" id="ARBA00017803"/>
    </source>
</evidence>
<evidence type="ECO:0000256" key="8">
    <source>
        <dbReference type="ARBA" id="ARBA00022519"/>
    </source>
</evidence>
<dbReference type="InterPro" id="IPR003439">
    <property type="entry name" value="ABC_transporter-like_ATP-bd"/>
</dbReference>
<dbReference type="EMBL" id="DROK01000060">
    <property type="protein sequence ID" value="HHI96625.1"/>
    <property type="molecule type" value="Genomic_DNA"/>
</dbReference>